<accession>A0ABM7ZYD7</accession>
<name>A0ABM7ZYD7_STRNI</name>
<dbReference type="Proteomes" id="UP001059597">
    <property type="component" value="Chromosome"/>
</dbReference>
<reference evidence="2" key="1">
    <citation type="submission" date="2022-06" db="EMBL/GenBank/DDBJ databases">
        <title>Complete genome sequence of Streptomyces nigrescens HEK616.</title>
        <authorList>
            <person name="Asamizu S."/>
            <person name="Onaka H."/>
        </authorList>
    </citation>
    <scope>NUCLEOTIDE SEQUENCE</scope>
    <source>
        <strain evidence="2">HEK616</strain>
    </source>
</reference>
<feature type="chain" id="PRO_5047197911" description="Secreted protein" evidence="1">
    <location>
        <begin position="28"/>
        <end position="119"/>
    </location>
</feature>
<keyword evidence="1" id="KW-0732">Signal</keyword>
<dbReference type="RefSeq" id="WP_261954912.1">
    <property type="nucleotide sequence ID" value="NZ_AP026073.1"/>
</dbReference>
<sequence>MNRVKLVIAGAAVAVCATAVTATSASAESSVKSETTAVAFQEASTKPEKVVGGEGRVEPRCGWASFAKGIAQGVVGNAAYEGLKYAANHPVKAQEKMFRRGGIPAPSEVGASGMSRAFD</sequence>
<protein>
    <recommendedName>
        <fullName evidence="4">Secreted protein</fullName>
    </recommendedName>
</protein>
<evidence type="ECO:0008006" key="4">
    <source>
        <dbReference type="Google" id="ProtNLM"/>
    </source>
</evidence>
<dbReference type="EMBL" id="AP026073">
    <property type="protein sequence ID" value="BDM71294.1"/>
    <property type="molecule type" value="Genomic_DNA"/>
</dbReference>
<keyword evidence="3" id="KW-1185">Reference proteome</keyword>
<gene>
    <name evidence="2" type="ORF">HEK616_47810</name>
</gene>
<evidence type="ECO:0000256" key="1">
    <source>
        <dbReference type="SAM" id="SignalP"/>
    </source>
</evidence>
<evidence type="ECO:0000313" key="2">
    <source>
        <dbReference type="EMBL" id="BDM71294.1"/>
    </source>
</evidence>
<evidence type="ECO:0000313" key="3">
    <source>
        <dbReference type="Proteomes" id="UP001059597"/>
    </source>
</evidence>
<feature type="signal peptide" evidence="1">
    <location>
        <begin position="1"/>
        <end position="27"/>
    </location>
</feature>
<proteinExistence type="predicted"/>
<organism evidence="2 3">
    <name type="scientific">Streptomyces nigrescens</name>
    <dbReference type="NCBI Taxonomy" id="1920"/>
    <lineage>
        <taxon>Bacteria</taxon>
        <taxon>Bacillati</taxon>
        <taxon>Actinomycetota</taxon>
        <taxon>Actinomycetes</taxon>
        <taxon>Kitasatosporales</taxon>
        <taxon>Streptomycetaceae</taxon>
        <taxon>Streptomyces</taxon>
    </lineage>
</organism>